<dbReference type="GO" id="GO:0043066">
    <property type="term" value="P:negative regulation of apoptotic process"/>
    <property type="evidence" value="ECO:0007669"/>
    <property type="project" value="EnsemblMetazoa"/>
</dbReference>
<comment type="similarity">
    <text evidence="4">Belongs to the PhyH family. PHYHD1 subfamily.</text>
</comment>
<dbReference type="PANTHER" id="PTHR20883:SF15">
    <property type="entry name" value="PHYTANOYL-COA DIOXYGENASE DOMAIN-CONTAINING PROTEIN 1"/>
    <property type="match status" value="1"/>
</dbReference>
<dbReference type="CDD" id="cd21924">
    <property type="entry name" value="NBR_nanos"/>
    <property type="match status" value="1"/>
</dbReference>
<dbReference type="eggNOG" id="KOG3290">
    <property type="taxonomic scope" value="Eukaryota"/>
</dbReference>
<dbReference type="PANTHER" id="PTHR20883">
    <property type="entry name" value="PHYTANOYL-COA DIOXYGENASE DOMAIN CONTAINING 1"/>
    <property type="match status" value="1"/>
</dbReference>
<proteinExistence type="inferred from homology"/>
<dbReference type="Pfam" id="PF05721">
    <property type="entry name" value="PhyH"/>
    <property type="match status" value="1"/>
</dbReference>
<dbReference type="SMR" id="B4G685"/>
<dbReference type="HOGENOM" id="CLU_544306_0_0_1"/>
<dbReference type="Pfam" id="PF25798">
    <property type="entry name" value="NED_Nanos"/>
    <property type="match status" value="1"/>
</dbReference>
<protein>
    <submittedName>
        <fullName evidence="7">GL23824</fullName>
    </submittedName>
</protein>
<dbReference type="Gene3D" id="2.60.120.620">
    <property type="entry name" value="q2cbj1_9rhob like domain"/>
    <property type="match status" value="1"/>
</dbReference>
<evidence type="ECO:0000256" key="3">
    <source>
        <dbReference type="ARBA" id="ARBA00023004"/>
    </source>
</evidence>
<dbReference type="GO" id="GO:0098975">
    <property type="term" value="C:postsynapse of neuromuscular junction"/>
    <property type="evidence" value="ECO:0007669"/>
    <property type="project" value="EnsemblMetazoa"/>
</dbReference>
<dbReference type="GO" id="GO:0045886">
    <property type="term" value="P:negative regulation of synaptic assembly at neuromuscular junction"/>
    <property type="evidence" value="ECO:0007669"/>
    <property type="project" value="EnsemblMetazoa"/>
</dbReference>
<keyword evidence="2" id="KW-0479">Metal-binding</keyword>
<feature type="region of interest" description="Disordered" evidence="5">
    <location>
        <begin position="197"/>
        <end position="217"/>
    </location>
</feature>
<dbReference type="AlphaFoldDB" id="B4G685"/>
<evidence type="ECO:0000313" key="7">
    <source>
        <dbReference type="EMBL" id="EDW23842.1"/>
    </source>
</evidence>
<dbReference type="GO" id="GO:0048813">
    <property type="term" value="P:dendrite morphogenesis"/>
    <property type="evidence" value="ECO:0007669"/>
    <property type="project" value="EnsemblMetazoa"/>
</dbReference>
<keyword evidence="3" id="KW-0408">Iron</keyword>
<dbReference type="InterPro" id="IPR057910">
    <property type="entry name" value="NED_Nanos"/>
</dbReference>
<dbReference type="Proteomes" id="UP000008744">
    <property type="component" value="Unassembled WGS sequence"/>
</dbReference>
<dbReference type="SUPFAM" id="SSF51197">
    <property type="entry name" value="Clavaminate synthase-like"/>
    <property type="match status" value="1"/>
</dbReference>
<dbReference type="GO" id="GO:0048477">
    <property type="term" value="P:oogenesis"/>
    <property type="evidence" value="ECO:0007669"/>
    <property type="project" value="EnsemblMetazoa"/>
</dbReference>
<dbReference type="STRING" id="7234.B4G685"/>
<evidence type="ECO:0000313" key="8">
    <source>
        <dbReference type="Proteomes" id="UP000008744"/>
    </source>
</evidence>
<dbReference type="PhylomeDB" id="B4G685"/>
<dbReference type="GO" id="GO:0007283">
    <property type="term" value="P:spermatogenesis"/>
    <property type="evidence" value="ECO:0007669"/>
    <property type="project" value="EnsemblMetazoa"/>
</dbReference>
<evidence type="ECO:0000256" key="2">
    <source>
        <dbReference type="ARBA" id="ARBA00022723"/>
    </source>
</evidence>
<dbReference type="GO" id="GO:0046872">
    <property type="term" value="F:metal ion binding"/>
    <property type="evidence" value="ECO:0007669"/>
    <property type="project" value="UniProtKB-KW"/>
</dbReference>
<name>B4G685_DROPE</name>
<dbReference type="GO" id="GO:0035282">
    <property type="term" value="P:segmentation"/>
    <property type="evidence" value="ECO:0007669"/>
    <property type="project" value="EnsemblMetazoa"/>
</dbReference>
<comment type="cofactor">
    <cofactor evidence="1">
        <name>Fe cation</name>
        <dbReference type="ChEBI" id="CHEBI:24875"/>
    </cofactor>
</comment>
<evidence type="ECO:0000256" key="4">
    <source>
        <dbReference type="ARBA" id="ARBA00038356"/>
    </source>
</evidence>
<dbReference type="InterPro" id="IPR008775">
    <property type="entry name" value="Phytyl_CoA_dOase-like"/>
</dbReference>
<evidence type="ECO:0000259" key="6">
    <source>
        <dbReference type="Pfam" id="PF25798"/>
    </source>
</evidence>
<gene>
    <name evidence="7" type="primary">Dper\GL23824</name>
    <name evidence="7" type="ORF">Dper_GL23824</name>
</gene>
<feature type="domain" description="Nanos NED" evidence="6">
    <location>
        <begin position="15"/>
        <end position="102"/>
    </location>
</feature>
<accession>B4G685</accession>
<evidence type="ECO:0000256" key="5">
    <source>
        <dbReference type="SAM" id="MobiDB-lite"/>
    </source>
</evidence>
<dbReference type="GO" id="GO:0030718">
    <property type="term" value="P:germ-line stem cell population maintenance"/>
    <property type="evidence" value="ECO:0007669"/>
    <property type="project" value="EnsemblMetazoa"/>
</dbReference>
<keyword evidence="8" id="KW-1185">Reference proteome</keyword>
<dbReference type="EMBL" id="CH479179">
    <property type="protein sequence ID" value="EDW23842.1"/>
    <property type="molecule type" value="Genomic_DNA"/>
</dbReference>
<dbReference type="OrthoDB" id="10010129at2759"/>
<evidence type="ECO:0000256" key="1">
    <source>
        <dbReference type="ARBA" id="ARBA00001962"/>
    </source>
</evidence>
<organism evidence="8">
    <name type="scientific">Drosophila persimilis</name>
    <name type="common">Fruit fly</name>
    <dbReference type="NCBI Taxonomy" id="7234"/>
    <lineage>
        <taxon>Eukaryota</taxon>
        <taxon>Metazoa</taxon>
        <taxon>Ecdysozoa</taxon>
        <taxon>Arthropoda</taxon>
        <taxon>Hexapoda</taxon>
        <taxon>Insecta</taxon>
        <taxon>Pterygota</taxon>
        <taxon>Neoptera</taxon>
        <taxon>Endopterygota</taxon>
        <taxon>Diptera</taxon>
        <taxon>Brachycera</taxon>
        <taxon>Muscomorpha</taxon>
        <taxon>Ephydroidea</taxon>
        <taxon>Drosophilidae</taxon>
        <taxon>Drosophila</taxon>
        <taxon>Sophophora</taxon>
    </lineage>
</organism>
<sequence length="501" mass="55997">MFRSSLEGNATNTGQNMLLHQHYQYHLIIQQQQQQLALANHHLALAASAAASGVNHQQKDEIARSLKVFAQLTSGPAENVPGSTQDVMQEFASNGYASDDLNCFAYSPAPSPANQLHRNLAAAGAAANHPPQVVPAPAPLSARWLQNYREQLNNVWRSMAYMPCIGTNANAGLQVHAQAQAASNNLSAMGLGLPLQPDHFRHGSNPSNNNNKMNKRYKPKELNENGYVVIEDFLTAEEVDSLYQEGRTLCLDAPQTNRKIFSTIKAEDAHSKELYFMDSGDKVRYFFEKGAVGEEGQLLVDPMIALNKVGHALHVEHPTFNAITFSNRVREICWQLNFNRPAVCQSMYIYKNPGIGGEVIPHQDSWYLHTEPNSAVGFWMALEDCTLQNGCLQFIKGSHKSGVHRRYMRNPDTNATELMVYDRAAPIYPQSSFAPIQVSKGTCILIHGNVVHKSEQNRSQKSRHAYTFHVIETENNVMYSEDNWLQAPQDKPFPVLFERKA</sequence>
<dbReference type="eggNOG" id="KOG4602">
    <property type="taxonomic scope" value="Eukaryota"/>
</dbReference>
<reference evidence="7 8" key="1">
    <citation type="journal article" date="2007" name="Nature">
        <title>Evolution of genes and genomes on the Drosophila phylogeny.</title>
        <authorList>
            <consortium name="Drosophila 12 Genomes Consortium"/>
            <person name="Clark A.G."/>
            <person name="Eisen M.B."/>
            <person name="Smith D.R."/>
            <person name="Bergman C.M."/>
            <person name="Oliver B."/>
            <person name="Markow T.A."/>
            <person name="Kaufman T.C."/>
            <person name="Kellis M."/>
            <person name="Gelbart W."/>
            <person name="Iyer V.N."/>
            <person name="Pollard D.A."/>
            <person name="Sackton T.B."/>
            <person name="Larracuente A.M."/>
            <person name="Singh N.D."/>
            <person name="Abad J.P."/>
            <person name="Abt D.N."/>
            <person name="Adryan B."/>
            <person name="Aguade M."/>
            <person name="Akashi H."/>
            <person name="Anderson W.W."/>
            <person name="Aquadro C.F."/>
            <person name="Ardell D.H."/>
            <person name="Arguello R."/>
            <person name="Artieri C.G."/>
            <person name="Barbash D.A."/>
            <person name="Barker D."/>
            <person name="Barsanti P."/>
            <person name="Batterham P."/>
            <person name="Batzoglou S."/>
            <person name="Begun D."/>
            <person name="Bhutkar A."/>
            <person name="Blanco E."/>
            <person name="Bosak S.A."/>
            <person name="Bradley R.K."/>
            <person name="Brand A.D."/>
            <person name="Brent M.R."/>
            <person name="Brooks A.N."/>
            <person name="Brown R.H."/>
            <person name="Butlin R.K."/>
            <person name="Caggese C."/>
            <person name="Calvi B.R."/>
            <person name="Bernardo de Carvalho A."/>
            <person name="Caspi A."/>
            <person name="Castrezana S."/>
            <person name="Celniker S.E."/>
            <person name="Chang J.L."/>
            <person name="Chapple C."/>
            <person name="Chatterji S."/>
            <person name="Chinwalla A."/>
            <person name="Civetta A."/>
            <person name="Clifton S.W."/>
            <person name="Comeron J.M."/>
            <person name="Costello J.C."/>
            <person name="Coyne J.A."/>
            <person name="Daub J."/>
            <person name="David R.G."/>
            <person name="Delcher A.L."/>
            <person name="Delehaunty K."/>
            <person name="Do C.B."/>
            <person name="Ebling H."/>
            <person name="Edwards K."/>
            <person name="Eickbush T."/>
            <person name="Evans J.D."/>
            <person name="Filipski A."/>
            <person name="Findeiss S."/>
            <person name="Freyhult E."/>
            <person name="Fulton L."/>
            <person name="Fulton R."/>
            <person name="Garcia A.C."/>
            <person name="Gardiner A."/>
            <person name="Garfield D.A."/>
            <person name="Garvin B.E."/>
            <person name="Gibson G."/>
            <person name="Gilbert D."/>
            <person name="Gnerre S."/>
            <person name="Godfrey J."/>
            <person name="Good R."/>
            <person name="Gotea V."/>
            <person name="Gravely B."/>
            <person name="Greenberg A.J."/>
            <person name="Griffiths-Jones S."/>
            <person name="Gross S."/>
            <person name="Guigo R."/>
            <person name="Gustafson E.A."/>
            <person name="Haerty W."/>
            <person name="Hahn M.W."/>
            <person name="Halligan D.L."/>
            <person name="Halpern A.L."/>
            <person name="Halter G.M."/>
            <person name="Han M.V."/>
            <person name="Heger A."/>
            <person name="Hillier L."/>
            <person name="Hinrichs A.S."/>
            <person name="Holmes I."/>
            <person name="Hoskins R.A."/>
            <person name="Hubisz M.J."/>
            <person name="Hultmark D."/>
            <person name="Huntley M.A."/>
            <person name="Jaffe D.B."/>
            <person name="Jagadeeshan S."/>
            <person name="Jeck W.R."/>
            <person name="Johnson J."/>
            <person name="Jones C.D."/>
            <person name="Jordan W.C."/>
            <person name="Karpen G.H."/>
            <person name="Kataoka E."/>
            <person name="Keightley P.D."/>
            <person name="Kheradpour P."/>
            <person name="Kirkness E.F."/>
            <person name="Koerich L.B."/>
            <person name="Kristiansen K."/>
            <person name="Kudrna D."/>
            <person name="Kulathinal R.J."/>
            <person name="Kumar S."/>
            <person name="Kwok R."/>
            <person name="Lander E."/>
            <person name="Langley C.H."/>
            <person name="Lapoint R."/>
            <person name="Lazzaro B.P."/>
            <person name="Lee S.J."/>
            <person name="Levesque L."/>
            <person name="Li R."/>
            <person name="Lin C.F."/>
            <person name="Lin M.F."/>
            <person name="Lindblad-Toh K."/>
            <person name="Llopart A."/>
            <person name="Long M."/>
            <person name="Low L."/>
            <person name="Lozovsky E."/>
            <person name="Lu J."/>
            <person name="Luo M."/>
            <person name="Machado C.A."/>
            <person name="Makalowski W."/>
            <person name="Marzo M."/>
            <person name="Matsuda M."/>
            <person name="Matzkin L."/>
            <person name="McAllister B."/>
            <person name="McBride C.S."/>
            <person name="McKernan B."/>
            <person name="McKernan K."/>
            <person name="Mendez-Lago M."/>
            <person name="Minx P."/>
            <person name="Mollenhauer M.U."/>
            <person name="Montooth K."/>
            <person name="Mount S.M."/>
            <person name="Mu X."/>
            <person name="Myers E."/>
            <person name="Negre B."/>
            <person name="Newfeld S."/>
            <person name="Nielsen R."/>
            <person name="Noor M.A."/>
            <person name="O'Grady P."/>
            <person name="Pachter L."/>
            <person name="Papaceit M."/>
            <person name="Parisi M.J."/>
            <person name="Parisi M."/>
            <person name="Parts L."/>
            <person name="Pedersen J.S."/>
            <person name="Pesole G."/>
            <person name="Phillippy A.M."/>
            <person name="Ponting C.P."/>
            <person name="Pop M."/>
            <person name="Porcelli D."/>
            <person name="Powell J.R."/>
            <person name="Prohaska S."/>
            <person name="Pruitt K."/>
            <person name="Puig M."/>
            <person name="Quesneville H."/>
            <person name="Ram K.R."/>
            <person name="Rand D."/>
            <person name="Rasmussen M.D."/>
            <person name="Reed L.K."/>
            <person name="Reenan R."/>
            <person name="Reily A."/>
            <person name="Remington K.A."/>
            <person name="Rieger T.T."/>
            <person name="Ritchie M.G."/>
            <person name="Robin C."/>
            <person name="Rogers Y.H."/>
            <person name="Rohde C."/>
            <person name="Rozas J."/>
            <person name="Rubenfield M.J."/>
            <person name="Ruiz A."/>
            <person name="Russo S."/>
            <person name="Salzberg S.L."/>
            <person name="Sanchez-Gracia A."/>
            <person name="Saranga D.J."/>
            <person name="Sato H."/>
            <person name="Schaeffer S.W."/>
            <person name="Schatz M.C."/>
            <person name="Schlenke T."/>
            <person name="Schwartz R."/>
            <person name="Segarra C."/>
            <person name="Singh R.S."/>
            <person name="Sirot L."/>
            <person name="Sirota M."/>
            <person name="Sisneros N.B."/>
            <person name="Smith C.D."/>
            <person name="Smith T.F."/>
            <person name="Spieth J."/>
            <person name="Stage D.E."/>
            <person name="Stark A."/>
            <person name="Stephan W."/>
            <person name="Strausberg R.L."/>
            <person name="Strempel S."/>
            <person name="Sturgill D."/>
            <person name="Sutton G."/>
            <person name="Sutton G.G."/>
            <person name="Tao W."/>
            <person name="Teichmann S."/>
            <person name="Tobari Y.N."/>
            <person name="Tomimura Y."/>
            <person name="Tsolas J.M."/>
            <person name="Valente V.L."/>
            <person name="Venter E."/>
            <person name="Venter J.C."/>
            <person name="Vicario S."/>
            <person name="Vieira F.G."/>
            <person name="Vilella A.J."/>
            <person name="Villasante A."/>
            <person name="Walenz B."/>
            <person name="Wang J."/>
            <person name="Wasserman M."/>
            <person name="Watts T."/>
            <person name="Wilson D."/>
            <person name="Wilson R.K."/>
            <person name="Wing R.A."/>
            <person name="Wolfner M.F."/>
            <person name="Wong A."/>
            <person name="Wong G.K."/>
            <person name="Wu C.I."/>
            <person name="Wu G."/>
            <person name="Yamamoto D."/>
            <person name="Yang H.P."/>
            <person name="Yang S.P."/>
            <person name="Yorke J.A."/>
            <person name="Yoshida K."/>
            <person name="Zdobnov E."/>
            <person name="Zhang P."/>
            <person name="Zhang Y."/>
            <person name="Zimin A.V."/>
            <person name="Baldwin J."/>
            <person name="Abdouelleil A."/>
            <person name="Abdulkadir J."/>
            <person name="Abebe A."/>
            <person name="Abera B."/>
            <person name="Abreu J."/>
            <person name="Acer S.C."/>
            <person name="Aftuck L."/>
            <person name="Alexander A."/>
            <person name="An P."/>
            <person name="Anderson E."/>
            <person name="Anderson S."/>
            <person name="Arachi H."/>
            <person name="Azer M."/>
            <person name="Bachantsang P."/>
            <person name="Barry A."/>
            <person name="Bayul T."/>
            <person name="Berlin A."/>
            <person name="Bessette D."/>
            <person name="Bloom T."/>
            <person name="Blye J."/>
            <person name="Boguslavskiy L."/>
            <person name="Bonnet C."/>
            <person name="Boukhgalter B."/>
            <person name="Bourzgui I."/>
            <person name="Brown A."/>
            <person name="Cahill P."/>
            <person name="Channer S."/>
            <person name="Cheshatsang Y."/>
            <person name="Chuda L."/>
            <person name="Citroen M."/>
            <person name="Collymore A."/>
            <person name="Cooke P."/>
            <person name="Costello M."/>
            <person name="D'Aco K."/>
            <person name="Daza R."/>
            <person name="De Haan G."/>
            <person name="DeGray S."/>
            <person name="DeMaso C."/>
            <person name="Dhargay N."/>
            <person name="Dooley K."/>
            <person name="Dooley E."/>
            <person name="Doricent M."/>
            <person name="Dorje P."/>
            <person name="Dorjee K."/>
            <person name="Dupes A."/>
            <person name="Elong R."/>
            <person name="Falk J."/>
            <person name="Farina A."/>
            <person name="Faro S."/>
            <person name="Ferguson D."/>
            <person name="Fisher S."/>
            <person name="Foley C.D."/>
            <person name="Franke A."/>
            <person name="Friedrich D."/>
            <person name="Gadbois L."/>
            <person name="Gearin G."/>
            <person name="Gearin C.R."/>
            <person name="Giannoukos G."/>
            <person name="Goode T."/>
            <person name="Graham J."/>
            <person name="Grandbois E."/>
            <person name="Grewal S."/>
            <person name="Gyaltsen K."/>
            <person name="Hafez N."/>
            <person name="Hagos B."/>
            <person name="Hall J."/>
            <person name="Henson C."/>
            <person name="Hollinger A."/>
            <person name="Honan T."/>
            <person name="Huard M.D."/>
            <person name="Hughes L."/>
            <person name="Hurhula B."/>
            <person name="Husby M.E."/>
            <person name="Kamat A."/>
            <person name="Kanga B."/>
            <person name="Kashin S."/>
            <person name="Khazanovich D."/>
            <person name="Kisner P."/>
            <person name="Lance K."/>
            <person name="Lara M."/>
            <person name="Lee W."/>
            <person name="Lennon N."/>
            <person name="Letendre F."/>
            <person name="LeVine R."/>
            <person name="Lipovsky A."/>
            <person name="Liu X."/>
            <person name="Liu J."/>
            <person name="Liu S."/>
            <person name="Lokyitsang T."/>
            <person name="Lokyitsang Y."/>
            <person name="Lubonja R."/>
            <person name="Lui A."/>
            <person name="MacDonald P."/>
            <person name="Magnisalis V."/>
            <person name="Maru K."/>
            <person name="Matthews C."/>
            <person name="McCusker W."/>
            <person name="McDonough S."/>
            <person name="Mehta T."/>
            <person name="Meldrim J."/>
            <person name="Meneus L."/>
            <person name="Mihai O."/>
            <person name="Mihalev A."/>
            <person name="Mihova T."/>
            <person name="Mittelman R."/>
            <person name="Mlenga V."/>
            <person name="Montmayeur A."/>
            <person name="Mulrain L."/>
            <person name="Navidi A."/>
            <person name="Naylor J."/>
            <person name="Negash T."/>
            <person name="Nguyen T."/>
            <person name="Nguyen N."/>
            <person name="Nicol R."/>
            <person name="Norbu C."/>
            <person name="Norbu N."/>
            <person name="Novod N."/>
            <person name="O'Neill B."/>
            <person name="Osman S."/>
            <person name="Markiewicz E."/>
            <person name="Oyono O.L."/>
            <person name="Patti C."/>
            <person name="Phunkhang P."/>
            <person name="Pierre F."/>
            <person name="Priest M."/>
            <person name="Raghuraman S."/>
            <person name="Rege F."/>
            <person name="Reyes R."/>
            <person name="Rise C."/>
            <person name="Rogov P."/>
            <person name="Ross K."/>
            <person name="Ryan E."/>
            <person name="Settipalli S."/>
            <person name="Shea T."/>
            <person name="Sherpa N."/>
            <person name="Shi L."/>
            <person name="Shih D."/>
            <person name="Sparrow T."/>
            <person name="Spaulding J."/>
            <person name="Stalker J."/>
            <person name="Stange-Thomann N."/>
            <person name="Stavropoulos S."/>
            <person name="Stone C."/>
            <person name="Strader C."/>
            <person name="Tesfaye S."/>
            <person name="Thomson T."/>
            <person name="Thoulutsang Y."/>
            <person name="Thoulutsang D."/>
            <person name="Topham K."/>
            <person name="Topping I."/>
            <person name="Tsamla T."/>
            <person name="Vassiliev H."/>
            <person name="Vo A."/>
            <person name="Wangchuk T."/>
            <person name="Wangdi T."/>
            <person name="Weiand M."/>
            <person name="Wilkinson J."/>
            <person name="Wilson A."/>
            <person name="Yadav S."/>
            <person name="Young G."/>
            <person name="Yu Q."/>
            <person name="Zembek L."/>
            <person name="Zhong D."/>
            <person name="Zimmer A."/>
            <person name="Zwirko Z."/>
            <person name="Jaffe D.B."/>
            <person name="Alvarez P."/>
            <person name="Brockman W."/>
            <person name="Butler J."/>
            <person name="Chin C."/>
            <person name="Gnerre S."/>
            <person name="Grabherr M."/>
            <person name="Kleber M."/>
            <person name="Mauceli E."/>
            <person name="MacCallum I."/>
        </authorList>
    </citation>
    <scope>NUCLEOTIDE SEQUENCE [LARGE SCALE GENOMIC DNA]</scope>
    <source>
        <strain evidence="8">MSH-3 / Tucson 14011-0111.49</strain>
    </source>
</reference>
<dbReference type="GO" id="GO:0071598">
    <property type="term" value="C:neuronal ribonucleoprotein granule"/>
    <property type="evidence" value="ECO:0007669"/>
    <property type="project" value="EnsemblMetazoa"/>
</dbReference>